<dbReference type="InterPro" id="IPR036186">
    <property type="entry name" value="Serpin_sf"/>
</dbReference>
<dbReference type="RefSeq" id="WP_015176315.1">
    <property type="nucleotide sequence ID" value="NC_019729.1"/>
</dbReference>
<dbReference type="InterPro" id="IPR042178">
    <property type="entry name" value="Serpin_sf_1"/>
</dbReference>
<name>K9VII9_9CYAN</name>
<accession>K9VII9</accession>
<dbReference type="EMBL" id="CP003614">
    <property type="protein sequence ID" value="AFZ07025.1"/>
    <property type="molecule type" value="Genomic_DNA"/>
</dbReference>
<dbReference type="FunFam" id="3.30.497.10:FF:000001">
    <property type="entry name" value="Serine protease inhibitor"/>
    <property type="match status" value="1"/>
</dbReference>
<dbReference type="eggNOG" id="COG4826">
    <property type="taxonomic scope" value="Bacteria"/>
</dbReference>
<dbReference type="SUPFAM" id="SSF56574">
    <property type="entry name" value="Serpins"/>
    <property type="match status" value="1"/>
</dbReference>
<dbReference type="KEGG" id="oni:Osc7112_2609"/>
<evidence type="ECO:0000256" key="1">
    <source>
        <dbReference type="RuleBase" id="RU000411"/>
    </source>
</evidence>
<dbReference type="PANTHER" id="PTHR11461">
    <property type="entry name" value="SERINE PROTEASE INHIBITOR, SERPIN"/>
    <property type="match status" value="1"/>
</dbReference>
<dbReference type="CDD" id="cd19588">
    <property type="entry name" value="serpin_miropin-like"/>
    <property type="match status" value="1"/>
</dbReference>
<evidence type="ECO:0000313" key="4">
    <source>
        <dbReference type="Proteomes" id="UP000010478"/>
    </source>
</evidence>
<dbReference type="Gene3D" id="2.30.39.10">
    <property type="entry name" value="Alpha-1-antitrypsin, domain 1"/>
    <property type="match status" value="1"/>
</dbReference>
<dbReference type="PANTHER" id="PTHR11461:SF211">
    <property type="entry name" value="GH10112P-RELATED"/>
    <property type="match status" value="1"/>
</dbReference>
<dbReference type="GO" id="GO:0004867">
    <property type="term" value="F:serine-type endopeptidase inhibitor activity"/>
    <property type="evidence" value="ECO:0007669"/>
    <property type="project" value="InterPro"/>
</dbReference>
<gene>
    <name evidence="3" type="ORF">Osc7112_2609</name>
</gene>
<feature type="domain" description="Serpin" evidence="2">
    <location>
        <begin position="65"/>
        <end position="420"/>
    </location>
</feature>
<protein>
    <submittedName>
        <fullName evidence="3">Proteinase inhibitor I4 serpin</fullName>
    </submittedName>
</protein>
<dbReference type="SMART" id="SM00093">
    <property type="entry name" value="SERPIN"/>
    <property type="match status" value="1"/>
</dbReference>
<organism evidence="3 4">
    <name type="scientific">Phormidium nigroviride PCC 7112</name>
    <dbReference type="NCBI Taxonomy" id="179408"/>
    <lineage>
        <taxon>Bacteria</taxon>
        <taxon>Bacillati</taxon>
        <taxon>Cyanobacteriota</taxon>
        <taxon>Cyanophyceae</taxon>
        <taxon>Oscillatoriophycideae</taxon>
        <taxon>Oscillatoriales</taxon>
        <taxon>Oscillatoriaceae</taxon>
        <taxon>Phormidium</taxon>
    </lineage>
</organism>
<comment type="similarity">
    <text evidence="1">Belongs to the serpin family.</text>
</comment>
<dbReference type="HOGENOM" id="CLU_023330_0_3_3"/>
<keyword evidence="4" id="KW-1185">Reference proteome</keyword>
<dbReference type="InterPro" id="IPR023796">
    <property type="entry name" value="Serpin_dom"/>
</dbReference>
<reference evidence="3 4" key="1">
    <citation type="submission" date="2012-05" db="EMBL/GenBank/DDBJ databases">
        <title>Finished chromosome of genome of Oscillatoria sp. PCC 7112.</title>
        <authorList>
            <consortium name="US DOE Joint Genome Institute"/>
            <person name="Gugger M."/>
            <person name="Coursin T."/>
            <person name="Rippka R."/>
            <person name="Tandeau De Marsac N."/>
            <person name="Huntemann M."/>
            <person name="Wei C.-L."/>
            <person name="Han J."/>
            <person name="Detter J.C."/>
            <person name="Han C."/>
            <person name="Tapia R."/>
            <person name="Davenport K."/>
            <person name="Daligault H."/>
            <person name="Erkkila T."/>
            <person name="Gu W."/>
            <person name="Munk A.C.C."/>
            <person name="Teshima H."/>
            <person name="Xu Y."/>
            <person name="Chain P."/>
            <person name="Chen A."/>
            <person name="Krypides N."/>
            <person name="Mavromatis K."/>
            <person name="Markowitz V."/>
            <person name="Szeto E."/>
            <person name="Ivanova N."/>
            <person name="Mikhailova N."/>
            <person name="Ovchinnikova G."/>
            <person name="Pagani I."/>
            <person name="Pati A."/>
            <person name="Goodwin L."/>
            <person name="Peters L."/>
            <person name="Pitluck S."/>
            <person name="Woyke T."/>
            <person name="Kerfeld C."/>
        </authorList>
    </citation>
    <scope>NUCLEOTIDE SEQUENCE [LARGE SCALE GENOMIC DNA]</scope>
    <source>
        <strain evidence="3 4">PCC 7112</strain>
    </source>
</reference>
<proteinExistence type="inferred from homology"/>
<dbReference type="GO" id="GO:0005615">
    <property type="term" value="C:extracellular space"/>
    <property type="evidence" value="ECO:0007669"/>
    <property type="project" value="InterPro"/>
</dbReference>
<dbReference type="Gene3D" id="3.30.497.10">
    <property type="entry name" value="Antithrombin, subunit I, domain 2"/>
    <property type="match status" value="1"/>
</dbReference>
<dbReference type="Pfam" id="PF00079">
    <property type="entry name" value="Serpin"/>
    <property type="match status" value="1"/>
</dbReference>
<dbReference type="InterPro" id="IPR042185">
    <property type="entry name" value="Serpin_sf_2"/>
</dbReference>
<dbReference type="STRING" id="179408.Osc7112_2609"/>
<sequence precursor="true">MSWKTRLVTAAIITLAIFAELAPSLKINPINLANPNHSKAAAMTPPNNQIDLDARLVAANTKFGFNLFNTLTKQQPNQNIFISPTSVALALSMTYNGVSGETKQEMTKVLEFTGMTPQEINAANQGLQNSLQKVEPNIQVLIANSLWAQQGFSLKPEFLQTNQKYYNANITELNFSNPQALSIINNWVSQKTQGKIDKIVDKISPDGVLFLINAIYFKGNWKTPFDKSQTANKTFSLTDGSSKQHPMMSQKGNFWYYETDTFQAVSLPYGKQGSLSMYIFLPKPNSNLETFLQQLTTENWNEWMQEFTHINGTIEIPRFKIEYEVELENTLTTLGMAGIFDISKADFSPMTDDSVAVDSVKHKTFVEVNEEGTEAAAVTSIQLTRSGGSPFQMNVNRPFFCAIRDNTTGTILFMGTIVDPQ</sequence>
<dbReference type="PROSITE" id="PS00284">
    <property type="entry name" value="SERPIN"/>
    <property type="match status" value="1"/>
</dbReference>
<dbReference type="Proteomes" id="UP000010478">
    <property type="component" value="Chromosome"/>
</dbReference>
<evidence type="ECO:0000259" key="2">
    <source>
        <dbReference type="SMART" id="SM00093"/>
    </source>
</evidence>
<dbReference type="AlphaFoldDB" id="K9VII9"/>
<dbReference type="InterPro" id="IPR000215">
    <property type="entry name" value="Serpin_fam"/>
</dbReference>
<dbReference type="InterPro" id="IPR023795">
    <property type="entry name" value="Serpin_CS"/>
</dbReference>
<evidence type="ECO:0000313" key="3">
    <source>
        <dbReference type="EMBL" id="AFZ07025.1"/>
    </source>
</evidence>